<dbReference type="EMBL" id="JBHSGT010000043">
    <property type="protein sequence ID" value="MFC4710278.1"/>
    <property type="molecule type" value="Genomic_DNA"/>
</dbReference>
<evidence type="ECO:0000313" key="1">
    <source>
        <dbReference type="EMBL" id="MFC4710278.1"/>
    </source>
</evidence>
<dbReference type="Proteomes" id="UP001596026">
    <property type="component" value="Unassembled WGS sequence"/>
</dbReference>
<gene>
    <name evidence="1" type="ORF">ACFO3L_06525</name>
</gene>
<reference evidence="2" key="1">
    <citation type="journal article" date="2019" name="Int. J. Syst. Evol. Microbiol.">
        <title>The Global Catalogue of Microorganisms (GCM) 10K type strain sequencing project: providing services to taxonomists for standard genome sequencing and annotation.</title>
        <authorList>
            <consortium name="The Broad Institute Genomics Platform"/>
            <consortium name="The Broad Institute Genome Sequencing Center for Infectious Disease"/>
            <person name="Wu L."/>
            <person name="Ma J."/>
        </authorList>
    </citation>
    <scope>NUCLEOTIDE SEQUENCE [LARGE SCALE GENOMIC DNA]</scope>
    <source>
        <strain evidence="2">CGMCC 1.19061</strain>
    </source>
</reference>
<dbReference type="RefSeq" id="WP_379965046.1">
    <property type="nucleotide sequence ID" value="NZ_JBHSGT010000043.1"/>
</dbReference>
<sequence>MIYEAFLQAYGPEQAEVYLRELLATGKEKFTETDQTFIEQKILELENEDSY</sequence>
<proteinExistence type="predicted"/>
<name>A0ABV9M6S1_9ENTE</name>
<organism evidence="1 2">
    <name type="scientific">Enterococcus eurekensis</name>
    <dbReference type="NCBI Taxonomy" id="1159753"/>
    <lineage>
        <taxon>Bacteria</taxon>
        <taxon>Bacillati</taxon>
        <taxon>Bacillota</taxon>
        <taxon>Bacilli</taxon>
        <taxon>Lactobacillales</taxon>
        <taxon>Enterococcaceae</taxon>
        <taxon>Enterococcus</taxon>
    </lineage>
</organism>
<accession>A0ABV9M6S1</accession>
<comment type="caution">
    <text evidence="1">The sequence shown here is derived from an EMBL/GenBank/DDBJ whole genome shotgun (WGS) entry which is preliminary data.</text>
</comment>
<protein>
    <submittedName>
        <fullName evidence="1">Uncharacterized protein</fullName>
    </submittedName>
</protein>
<evidence type="ECO:0000313" key="2">
    <source>
        <dbReference type="Proteomes" id="UP001596026"/>
    </source>
</evidence>
<keyword evidence="2" id="KW-1185">Reference proteome</keyword>